<dbReference type="RefSeq" id="WP_253966070.1">
    <property type="nucleotide sequence ID" value="NZ_JAMFTH010000001.1"/>
</dbReference>
<name>A0A9X2HZY2_9GAMM</name>
<accession>A0A9X2HZY2</accession>
<gene>
    <name evidence="1" type="ORF">M6D89_00500</name>
</gene>
<protein>
    <submittedName>
        <fullName evidence="1">DUF2971 domain-containing protein</fullName>
    </submittedName>
</protein>
<dbReference type="Proteomes" id="UP001139319">
    <property type="component" value="Unassembled WGS sequence"/>
</dbReference>
<proteinExistence type="predicted"/>
<evidence type="ECO:0000313" key="1">
    <source>
        <dbReference type="EMBL" id="MCP8897770.1"/>
    </source>
</evidence>
<reference evidence="1" key="1">
    <citation type="submission" date="2022-05" db="EMBL/GenBank/DDBJ databases">
        <authorList>
            <person name="Sun H.-N."/>
        </authorList>
    </citation>
    <scope>NUCLEOTIDE SEQUENCE</scope>
    <source>
        <strain evidence="1">HB14</strain>
    </source>
</reference>
<evidence type="ECO:0000313" key="2">
    <source>
        <dbReference type="Proteomes" id="UP001139319"/>
    </source>
</evidence>
<dbReference type="EMBL" id="JAMFTH010000001">
    <property type="protein sequence ID" value="MCP8897770.1"/>
    <property type="molecule type" value="Genomic_DNA"/>
</dbReference>
<sequence>MPDHPDTLSKYTDADTACQILQSQTLRWSAPTLYNDPFELNHKTPLSFDPQTLLQSVIRAACGMIFAREEPRGTAPLTTVIRRWRDEDRFDSPEEAEEVLEELMARMVDQRQSDIDEMMSDWRRYTRSLRICSFSAKADNLTAWQYYADSHRGAVLKFQCGEGTSLKHPKAVQYSPARPEISRLKEQLDVVLYNDKLRSQDSFEDKFLSKQPAAKGEQEWRCIDNVDAEEANKTTDETLWYSDRRFEAEHLRAVYLGAFMSVADKKRMLEFVQTLYPDTKVFQAEAVPGKYEIGFNRLTLKK</sequence>
<reference evidence="1" key="2">
    <citation type="submission" date="2023-01" db="EMBL/GenBank/DDBJ databases">
        <title>Gilvimarinus xylanilyticus HB14 isolated from Caulerpa lentillifera aquaculture base in Hainan, China.</title>
        <authorList>
            <person name="Zhang Y.-J."/>
        </authorList>
    </citation>
    <scope>NUCLEOTIDE SEQUENCE</scope>
    <source>
        <strain evidence="1">HB14</strain>
    </source>
</reference>
<organism evidence="1 2">
    <name type="scientific">Gilvimarinus xylanilyticus</name>
    <dbReference type="NCBI Taxonomy" id="2944139"/>
    <lineage>
        <taxon>Bacteria</taxon>
        <taxon>Pseudomonadati</taxon>
        <taxon>Pseudomonadota</taxon>
        <taxon>Gammaproteobacteria</taxon>
        <taxon>Cellvibrionales</taxon>
        <taxon>Cellvibrionaceae</taxon>
        <taxon>Gilvimarinus</taxon>
    </lineage>
</organism>
<comment type="caution">
    <text evidence="1">The sequence shown here is derived from an EMBL/GenBank/DDBJ whole genome shotgun (WGS) entry which is preliminary data.</text>
</comment>
<keyword evidence="2" id="KW-1185">Reference proteome</keyword>
<dbReference type="AlphaFoldDB" id="A0A9X2HZY2"/>